<accession>A0A212JP78</accession>
<organism evidence="3">
    <name type="scientific">uncultured Dysgonomonas sp</name>
    <dbReference type="NCBI Taxonomy" id="206096"/>
    <lineage>
        <taxon>Bacteria</taxon>
        <taxon>Pseudomonadati</taxon>
        <taxon>Bacteroidota</taxon>
        <taxon>Bacteroidia</taxon>
        <taxon>Bacteroidales</taxon>
        <taxon>Dysgonomonadaceae</taxon>
        <taxon>Dysgonomonas</taxon>
        <taxon>environmental samples</taxon>
    </lineage>
</organism>
<keyword evidence="1" id="KW-0732">Signal</keyword>
<evidence type="ECO:0000259" key="2">
    <source>
        <dbReference type="Pfam" id="PF09603"/>
    </source>
</evidence>
<dbReference type="Pfam" id="PF09603">
    <property type="entry name" value="Fib_succ_major"/>
    <property type="match status" value="1"/>
</dbReference>
<dbReference type="RefSeq" id="WP_296941660.1">
    <property type="nucleotide sequence ID" value="NZ_LT599032.1"/>
</dbReference>
<dbReference type="AlphaFoldDB" id="A0A212JP78"/>
<feature type="chain" id="PRO_5012962293" description="Fibrobacter succinogenes major paralogous domain-containing protein" evidence="1">
    <location>
        <begin position="23"/>
        <end position="455"/>
    </location>
</feature>
<proteinExistence type="predicted"/>
<dbReference type="NCBIfam" id="TIGR02145">
    <property type="entry name" value="Fib_succ_major"/>
    <property type="match status" value="1"/>
</dbReference>
<protein>
    <recommendedName>
        <fullName evidence="2">Fibrobacter succinogenes major paralogous domain-containing protein</fullName>
    </recommendedName>
</protein>
<dbReference type="EMBL" id="FLUM01000002">
    <property type="protein sequence ID" value="SBW01243.1"/>
    <property type="molecule type" value="Genomic_DNA"/>
</dbReference>
<gene>
    <name evidence="3" type="ORF">KL86DYS1_20407</name>
</gene>
<reference evidence="3" key="1">
    <citation type="submission" date="2016-04" db="EMBL/GenBank/DDBJ databases">
        <authorList>
            <person name="Evans L.H."/>
            <person name="Alamgir A."/>
            <person name="Owens N."/>
            <person name="Weber N.D."/>
            <person name="Virtaneva K."/>
            <person name="Barbian K."/>
            <person name="Babar A."/>
            <person name="Rosenke K."/>
        </authorList>
    </citation>
    <scope>NUCLEOTIDE SEQUENCE</scope>
    <source>
        <strain evidence="3">86-1</strain>
    </source>
</reference>
<name>A0A212JP78_9BACT</name>
<evidence type="ECO:0000313" key="3">
    <source>
        <dbReference type="EMBL" id="SBW01243.1"/>
    </source>
</evidence>
<dbReference type="InterPro" id="IPR011871">
    <property type="entry name" value="Fib_succ_major"/>
</dbReference>
<feature type="domain" description="Fibrobacter succinogenes major paralogous" evidence="2">
    <location>
        <begin position="162"/>
        <end position="288"/>
    </location>
</feature>
<feature type="signal peptide" evidence="1">
    <location>
        <begin position="1"/>
        <end position="22"/>
    </location>
</feature>
<sequence>MKKILTYGFMYLCMTAPSFVSAQVTIGSDKDPNLGALLDLKEDESTNIKTASRGLGLPRVTLTSLTLPDNETSLASTIERASGTWDPQTHTGLIVYHLGGELKHCSPINIKDGPYVWNGEKWDYLIQETKTGSGSNSYGVYEVYDDRDGDVYQAGNFGDAGDWLLENMRYIDDSFTAKGYVSSTPLTGRHYFYPEGDTSNPATIPLSWYKRKGIFYTWSAALMGEQDGIKVQQGQVNVAIGNNEVEVKYESASGKKDGKIQGVCPKGWHVPSDRDWNMLEKEMYNSPTKYSTYLDSDYGIPFGAQYTAAISGTSNGWISGWTDEWAINRNNVLVNNSPPSTIGGNTLRGSTTPGVGHGHAMISQCQLIESGFVGKSLPPEKGGFDALLLGGQVAITYGFRALFWTSSAGSSTSDATAYGRNIIVDTNAITNKRDQMVERWPSMRNYFMSVRCKKD</sequence>
<evidence type="ECO:0000256" key="1">
    <source>
        <dbReference type="SAM" id="SignalP"/>
    </source>
</evidence>